<dbReference type="GO" id="GO:0005737">
    <property type="term" value="C:cytoplasm"/>
    <property type="evidence" value="ECO:0007669"/>
    <property type="project" value="TreeGrafter"/>
</dbReference>
<dbReference type="CDD" id="cd03135">
    <property type="entry name" value="GATase1_DJ-1"/>
    <property type="match status" value="1"/>
</dbReference>
<keyword evidence="3" id="KW-1185">Reference proteome</keyword>
<evidence type="ECO:0000259" key="1">
    <source>
        <dbReference type="Pfam" id="PF01965"/>
    </source>
</evidence>
<dbReference type="RefSeq" id="WP_154548070.1">
    <property type="nucleotide sequence ID" value="NZ_VUMX01000008.1"/>
</dbReference>
<dbReference type="EMBL" id="VUMX01000008">
    <property type="protein sequence ID" value="MST86871.1"/>
    <property type="molecule type" value="Genomic_DNA"/>
</dbReference>
<name>A0A6A8MCS7_9LACO</name>
<dbReference type="AlphaFoldDB" id="A0A6A8MCS7"/>
<sequence>MVKAAIVFSDGCEEVEGLSQVDVLRRLDIPCDMIGLTSKTIRGGHGIVFECDKTLDDSLLDYDLVSFPGGAPNAHHLRDSVKLGELMAERHRQGKWDAAMCASPIALSKYGLLENANWTSHPDFKAQVQSENPSSHYMDTPVVVDAEHKLITSRGPATSWAFAYAIARVLGKDTEDLENAMQYNYLRDHINLD</sequence>
<dbReference type="InterPro" id="IPR002818">
    <property type="entry name" value="DJ-1/PfpI"/>
</dbReference>
<dbReference type="PANTHER" id="PTHR48094">
    <property type="entry name" value="PROTEIN/NUCLEIC ACID DEGLYCASE DJ-1-RELATED"/>
    <property type="match status" value="1"/>
</dbReference>
<dbReference type="Gene3D" id="3.40.50.880">
    <property type="match status" value="1"/>
</dbReference>
<evidence type="ECO:0000313" key="3">
    <source>
        <dbReference type="Proteomes" id="UP000438120"/>
    </source>
</evidence>
<dbReference type="Proteomes" id="UP000438120">
    <property type="component" value="Unassembled WGS sequence"/>
</dbReference>
<dbReference type="InterPro" id="IPR029062">
    <property type="entry name" value="Class_I_gatase-like"/>
</dbReference>
<dbReference type="PANTHER" id="PTHR48094:SF12">
    <property type="entry name" value="PARKINSON DISEASE PROTEIN 7 HOMOLOG"/>
    <property type="match status" value="1"/>
</dbReference>
<dbReference type="Pfam" id="PF01965">
    <property type="entry name" value="DJ-1_PfpI"/>
    <property type="match status" value="1"/>
</dbReference>
<feature type="domain" description="DJ-1/PfpI" evidence="1">
    <location>
        <begin position="3"/>
        <end position="167"/>
    </location>
</feature>
<reference evidence="2 3" key="1">
    <citation type="submission" date="2019-08" db="EMBL/GenBank/DDBJ databases">
        <title>In-depth cultivation of the pig gut microbiome towards novel bacterial diversity and tailored functional studies.</title>
        <authorList>
            <person name="Wylensek D."/>
            <person name="Hitch T.C.A."/>
            <person name="Clavel T."/>
        </authorList>
    </citation>
    <scope>NUCLEOTIDE SEQUENCE [LARGE SCALE GENOMIC DNA]</scope>
    <source>
        <strain evidence="2 3">Bifido-178-WT-2B</strain>
    </source>
</reference>
<accession>A0A6A8MCS7</accession>
<dbReference type="SUPFAM" id="SSF52317">
    <property type="entry name" value="Class I glutamine amidotransferase-like"/>
    <property type="match status" value="1"/>
</dbReference>
<gene>
    <name evidence="2" type="ORF">FYJ62_04280</name>
</gene>
<organism evidence="2 3">
    <name type="scientific">Lactobacillus porci</name>
    <dbReference type="NCBI Taxonomy" id="2012477"/>
    <lineage>
        <taxon>Bacteria</taxon>
        <taxon>Bacillati</taxon>
        <taxon>Bacillota</taxon>
        <taxon>Bacilli</taxon>
        <taxon>Lactobacillales</taxon>
        <taxon>Lactobacillaceae</taxon>
        <taxon>Lactobacillus</taxon>
    </lineage>
</organism>
<dbReference type="InterPro" id="IPR050325">
    <property type="entry name" value="Prot/Nucl_acid_deglycase"/>
</dbReference>
<dbReference type="OrthoDB" id="9800516at2"/>
<comment type="caution">
    <text evidence="2">The sequence shown here is derived from an EMBL/GenBank/DDBJ whole genome shotgun (WGS) entry which is preliminary data.</text>
</comment>
<protein>
    <submittedName>
        <fullName evidence="2">DJ-1/PfpI family protein</fullName>
    </submittedName>
</protein>
<proteinExistence type="predicted"/>
<evidence type="ECO:0000313" key="2">
    <source>
        <dbReference type="EMBL" id="MST86871.1"/>
    </source>
</evidence>